<dbReference type="AlphaFoldDB" id="A0AA86RXE5"/>
<sequence>MGESALLSRSFLLFRGCELLFVLPLSEVLSISEYKNTLIHFSRKLLCLPLVGLLYYVGGKKTMIARYIICLQKTALVEVRRWKVEKPMSYFDPCISSGIAFSD</sequence>
<gene>
    <name evidence="1" type="ORF">AYBTSS11_LOCUS2993</name>
</gene>
<dbReference type="Gramene" id="rna-AYBTSS11_LOCUS2993">
    <property type="protein sequence ID" value="CAJ1894465.1"/>
    <property type="gene ID" value="gene-AYBTSS11_LOCUS2993"/>
</dbReference>
<name>A0AA86RXE5_9FABA</name>
<accession>A0AA86RXE5</accession>
<dbReference type="EMBL" id="OY731398">
    <property type="protein sequence ID" value="CAJ1894465.1"/>
    <property type="molecule type" value="Genomic_DNA"/>
</dbReference>
<evidence type="ECO:0000313" key="2">
    <source>
        <dbReference type="Proteomes" id="UP001189624"/>
    </source>
</evidence>
<proteinExistence type="predicted"/>
<keyword evidence="2" id="KW-1185">Reference proteome</keyword>
<evidence type="ECO:0000313" key="1">
    <source>
        <dbReference type="EMBL" id="CAJ1894465.1"/>
    </source>
</evidence>
<organism evidence="1 2">
    <name type="scientific">Sphenostylis stenocarpa</name>
    <dbReference type="NCBI Taxonomy" id="92480"/>
    <lineage>
        <taxon>Eukaryota</taxon>
        <taxon>Viridiplantae</taxon>
        <taxon>Streptophyta</taxon>
        <taxon>Embryophyta</taxon>
        <taxon>Tracheophyta</taxon>
        <taxon>Spermatophyta</taxon>
        <taxon>Magnoliopsida</taxon>
        <taxon>eudicotyledons</taxon>
        <taxon>Gunneridae</taxon>
        <taxon>Pentapetalae</taxon>
        <taxon>rosids</taxon>
        <taxon>fabids</taxon>
        <taxon>Fabales</taxon>
        <taxon>Fabaceae</taxon>
        <taxon>Papilionoideae</taxon>
        <taxon>50 kb inversion clade</taxon>
        <taxon>NPAAA clade</taxon>
        <taxon>indigoferoid/millettioid clade</taxon>
        <taxon>Phaseoleae</taxon>
        <taxon>Sphenostylis</taxon>
    </lineage>
</organism>
<dbReference type="Proteomes" id="UP001189624">
    <property type="component" value="Chromosome 1"/>
</dbReference>
<reference evidence="1" key="1">
    <citation type="submission" date="2023-10" db="EMBL/GenBank/DDBJ databases">
        <authorList>
            <person name="Domelevo Entfellner J.-B."/>
        </authorList>
    </citation>
    <scope>NUCLEOTIDE SEQUENCE</scope>
</reference>
<protein>
    <submittedName>
        <fullName evidence="1">Uncharacterized protein</fullName>
    </submittedName>
</protein>